<sequence>MSEAGTVTHFLAKDADAAAALLRARKPAEPLEEVENLTPRSRSLGGRTRQKTLTLASEASMPAAILSLLFGALLFELEFEFGSTVLEYGISSPIIIIYRKT</sequence>
<reference evidence="1" key="1">
    <citation type="submission" date="2018-10" db="EMBL/GenBank/DDBJ databases">
        <title>Effector identification in a new, highly contiguous assembly of the strawberry crown rot pathogen Phytophthora cactorum.</title>
        <authorList>
            <person name="Armitage A.D."/>
            <person name="Nellist C.F."/>
            <person name="Bates H."/>
            <person name="Vickerstaff R.J."/>
            <person name="Harrison R.J."/>
        </authorList>
    </citation>
    <scope>NUCLEOTIDE SEQUENCE</scope>
    <source>
        <strain evidence="1">P415</strain>
    </source>
</reference>
<proteinExistence type="predicted"/>
<dbReference type="Proteomes" id="UP000697107">
    <property type="component" value="Unassembled WGS sequence"/>
</dbReference>
<organism evidence="1 2">
    <name type="scientific">Phytophthora cactorum</name>
    <dbReference type="NCBI Taxonomy" id="29920"/>
    <lineage>
        <taxon>Eukaryota</taxon>
        <taxon>Sar</taxon>
        <taxon>Stramenopiles</taxon>
        <taxon>Oomycota</taxon>
        <taxon>Peronosporomycetes</taxon>
        <taxon>Peronosporales</taxon>
        <taxon>Peronosporaceae</taxon>
        <taxon>Phytophthora</taxon>
    </lineage>
</organism>
<name>A0A8T1FHD2_9STRA</name>
<evidence type="ECO:0000313" key="2">
    <source>
        <dbReference type="Proteomes" id="UP000697107"/>
    </source>
</evidence>
<protein>
    <submittedName>
        <fullName evidence="1">Uncharacterized protein</fullName>
    </submittedName>
</protein>
<gene>
    <name evidence="1" type="ORF">PC118_g13941</name>
</gene>
<accession>A0A8T1FHD2</accession>
<evidence type="ECO:0000313" key="1">
    <source>
        <dbReference type="EMBL" id="KAG2975428.1"/>
    </source>
</evidence>
<comment type="caution">
    <text evidence="1">The sequence shown here is derived from an EMBL/GenBank/DDBJ whole genome shotgun (WGS) entry which is preliminary data.</text>
</comment>
<dbReference type="EMBL" id="RCML01000494">
    <property type="protein sequence ID" value="KAG2975428.1"/>
    <property type="molecule type" value="Genomic_DNA"/>
</dbReference>
<dbReference type="AlphaFoldDB" id="A0A8T1FHD2"/>